<dbReference type="RefSeq" id="WP_015160979.1">
    <property type="nucleotide sequence ID" value="NC_019697.1"/>
</dbReference>
<proteinExistence type="predicted"/>
<evidence type="ECO:0000259" key="1">
    <source>
        <dbReference type="Pfam" id="PF05239"/>
    </source>
</evidence>
<dbReference type="KEGG" id="cmp:Cha6605_3896"/>
<dbReference type="SUPFAM" id="SSF50346">
    <property type="entry name" value="PRC-barrel domain"/>
    <property type="match status" value="1"/>
</dbReference>
<keyword evidence="3" id="KW-1185">Reference proteome</keyword>
<dbReference type="InterPro" id="IPR011033">
    <property type="entry name" value="PRC_barrel-like_sf"/>
</dbReference>
<evidence type="ECO:0000313" key="2">
    <source>
        <dbReference type="EMBL" id="AFY94864.1"/>
    </source>
</evidence>
<dbReference type="OrthoDB" id="158915at2"/>
<dbReference type="Proteomes" id="UP000010366">
    <property type="component" value="Chromosome"/>
</dbReference>
<dbReference type="Pfam" id="PF05239">
    <property type="entry name" value="PRC"/>
    <property type="match status" value="1"/>
</dbReference>
<name>K9UL03_CHAP6</name>
<dbReference type="HOGENOM" id="CLU_2914004_0_0_3"/>
<organism evidence="2 3">
    <name type="scientific">Chamaesiphon minutus (strain ATCC 27169 / PCC 6605)</name>
    <dbReference type="NCBI Taxonomy" id="1173020"/>
    <lineage>
        <taxon>Bacteria</taxon>
        <taxon>Bacillati</taxon>
        <taxon>Cyanobacteriota</taxon>
        <taxon>Cyanophyceae</taxon>
        <taxon>Gomontiellales</taxon>
        <taxon>Chamaesiphonaceae</taxon>
        <taxon>Chamaesiphon</taxon>
    </lineage>
</organism>
<dbReference type="AlphaFoldDB" id="K9UL03"/>
<accession>K9UL03</accession>
<protein>
    <recommendedName>
        <fullName evidence="1">PRC-barrel domain-containing protein</fullName>
    </recommendedName>
</protein>
<dbReference type="EMBL" id="CP003600">
    <property type="protein sequence ID" value="AFY94864.1"/>
    <property type="molecule type" value="Genomic_DNA"/>
</dbReference>
<dbReference type="Gene3D" id="2.30.30.240">
    <property type="entry name" value="PRC-barrel domain"/>
    <property type="match status" value="1"/>
</dbReference>
<dbReference type="InterPro" id="IPR027275">
    <property type="entry name" value="PRC-brl_dom"/>
</dbReference>
<feature type="domain" description="PRC-barrel" evidence="1">
    <location>
        <begin position="4"/>
        <end position="50"/>
    </location>
</feature>
<evidence type="ECO:0000313" key="3">
    <source>
        <dbReference type="Proteomes" id="UP000010366"/>
    </source>
</evidence>
<dbReference type="eggNOG" id="COG3881">
    <property type="taxonomic scope" value="Bacteria"/>
</dbReference>
<reference evidence="2 3" key="1">
    <citation type="submission" date="2012-05" db="EMBL/GenBank/DDBJ databases">
        <title>Finished chromosome of genome of Chamaesiphon sp. PCC 6605.</title>
        <authorList>
            <consortium name="US DOE Joint Genome Institute"/>
            <person name="Gugger M."/>
            <person name="Coursin T."/>
            <person name="Rippka R."/>
            <person name="Tandeau De Marsac N."/>
            <person name="Huntemann M."/>
            <person name="Wei C.-L."/>
            <person name="Han J."/>
            <person name="Detter J.C."/>
            <person name="Han C."/>
            <person name="Tapia R."/>
            <person name="Chen A."/>
            <person name="Kyrpides N."/>
            <person name="Mavromatis K."/>
            <person name="Markowitz V."/>
            <person name="Szeto E."/>
            <person name="Ivanova N."/>
            <person name="Pagani I."/>
            <person name="Pati A."/>
            <person name="Goodwin L."/>
            <person name="Nordberg H.P."/>
            <person name="Cantor M.N."/>
            <person name="Hua S.X."/>
            <person name="Woyke T."/>
            <person name="Kerfeld C.A."/>
        </authorList>
    </citation>
    <scope>NUCLEOTIDE SEQUENCE [LARGE SCALE GENOMIC DNA]</scope>
    <source>
        <strain evidence="3">ATCC 27169 / PCC 6605</strain>
    </source>
</reference>
<gene>
    <name evidence="2" type="ORF">Cha6605_3896</name>
</gene>
<sequence length="61" mass="6804">MRKGKDVIGKSVVTYDSGKKISTIKDLIFSQNDNTLLGFLINEGSWLSKARRQAPICRTFG</sequence>